<organism evidence="1">
    <name type="scientific">Cacopsylla melanoneura</name>
    <dbReference type="NCBI Taxonomy" id="428564"/>
    <lineage>
        <taxon>Eukaryota</taxon>
        <taxon>Metazoa</taxon>
        <taxon>Ecdysozoa</taxon>
        <taxon>Arthropoda</taxon>
        <taxon>Hexapoda</taxon>
        <taxon>Insecta</taxon>
        <taxon>Pterygota</taxon>
        <taxon>Neoptera</taxon>
        <taxon>Paraneoptera</taxon>
        <taxon>Hemiptera</taxon>
        <taxon>Sternorrhyncha</taxon>
        <taxon>Psylloidea</taxon>
        <taxon>Psyllidae</taxon>
        <taxon>Psyllinae</taxon>
        <taxon>Cacopsylla</taxon>
    </lineage>
</organism>
<dbReference type="EMBL" id="HBUF01513407">
    <property type="protein sequence ID" value="CAG6747247.1"/>
    <property type="molecule type" value="Transcribed_RNA"/>
</dbReference>
<reference evidence="1" key="1">
    <citation type="submission" date="2021-05" db="EMBL/GenBank/DDBJ databases">
        <authorList>
            <person name="Alioto T."/>
            <person name="Alioto T."/>
            <person name="Gomez Garrido J."/>
        </authorList>
    </citation>
    <scope>NUCLEOTIDE SEQUENCE</scope>
</reference>
<dbReference type="EMBL" id="HBUF01513401">
    <property type="protein sequence ID" value="CAG6747241.1"/>
    <property type="molecule type" value="Transcribed_RNA"/>
</dbReference>
<dbReference type="EMBL" id="HBUF01304831">
    <property type="protein sequence ID" value="CAG6691831.1"/>
    <property type="molecule type" value="Transcribed_RNA"/>
</dbReference>
<dbReference type="EMBL" id="HBUF01304829">
    <property type="protein sequence ID" value="CAG6691829.1"/>
    <property type="molecule type" value="Transcribed_RNA"/>
</dbReference>
<dbReference type="EMBL" id="HBUF01513403">
    <property type="protein sequence ID" value="CAG6747243.1"/>
    <property type="molecule type" value="Transcribed_RNA"/>
</dbReference>
<dbReference type="AlphaFoldDB" id="A0A8D8ZGX4"/>
<protein>
    <submittedName>
        <fullName evidence="1">Uncharacterized protein</fullName>
    </submittedName>
</protein>
<dbReference type="EMBL" id="HBUF01513402">
    <property type="protein sequence ID" value="CAG6747242.1"/>
    <property type="molecule type" value="Transcribed_RNA"/>
</dbReference>
<sequence>MSPILSSRVFYPVCIGPIQTDTSDLGVQITLCVIPPKIKQGQVRIVRRLMQRESPLMQSLSVNTCIIDLEPAHIPFYKIGWPLLLKVPKGHGVVPAEVSGDENLGSVQPVDAVETFFDLS</sequence>
<proteinExistence type="predicted"/>
<evidence type="ECO:0000313" key="1">
    <source>
        <dbReference type="EMBL" id="CAG6747242.1"/>
    </source>
</evidence>
<accession>A0A8D8ZGX4</accession>
<name>A0A8D8ZGX4_9HEMI</name>
<dbReference type="EMBL" id="HBUF01513404">
    <property type="protein sequence ID" value="CAG6747244.1"/>
    <property type="molecule type" value="Transcribed_RNA"/>
</dbReference>
<dbReference type="EMBL" id="HBUF01304830">
    <property type="protein sequence ID" value="CAG6691830.1"/>
    <property type="molecule type" value="Transcribed_RNA"/>
</dbReference>
<dbReference type="EMBL" id="HBUF01513406">
    <property type="protein sequence ID" value="CAG6747246.1"/>
    <property type="molecule type" value="Transcribed_RNA"/>
</dbReference>